<dbReference type="InterPro" id="IPR036249">
    <property type="entry name" value="Thioredoxin-like_sf"/>
</dbReference>
<evidence type="ECO:0000313" key="2">
    <source>
        <dbReference type="EMBL" id="KAF9443132.1"/>
    </source>
</evidence>
<dbReference type="Gene3D" id="3.40.30.10">
    <property type="entry name" value="Glutaredoxin"/>
    <property type="match status" value="1"/>
</dbReference>
<dbReference type="PROSITE" id="PS50404">
    <property type="entry name" value="GST_NTER"/>
    <property type="match status" value="1"/>
</dbReference>
<dbReference type="Pfam" id="PF22041">
    <property type="entry name" value="GST_C_7"/>
    <property type="match status" value="1"/>
</dbReference>
<feature type="domain" description="GST N-terminal" evidence="1">
    <location>
        <begin position="7"/>
        <end position="99"/>
    </location>
</feature>
<dbReference type="GO" id="GO:0004364">
    <property type="term" value="F:glutathione transferase activity"/>
    <property type="evidence" value="ECO:0007669"/>
    <property type="project" value="TreeGrafter"/>
</dbReference>
<protein>
    <recommendedName>
        <fullName evidence="1">GST N-terminal domain-containing protein</fullName>
    </recommendedName>
</protein>
<proteinExistence type="predicted"/>
<evidence type="ECO:0000259" key="1">
    <source>
        <dbReference type="PROSITE" id="PS50404"/>
    </source>
</evidence>
<reference evidence="2" key="1">
    <citation type="submission" date="2020-11" db="EMBL/GenBank/DDBJ databases">
        <authorList>
            <consortium name="DOE Joint Genome Institute"/>
            <person name="Ahrendt S."/>
            <person name="Riley R."/>
            <person name="Andreopoulos W."/>
            <person name="Labutti K."/>
            <person name="Pangilinan J."/>
            <person name="Ruiz-Duenas F.J."/>
            <person name="Barrasa J.M."/>
            <person name="Sanchez-Garcia M."/>
            <person name="Camarero S."/>
            <person name="Miyauchi S."/>
            <person name="Serrano A."/>
            <person name="Linde D."/>
            <person name="Babiker R."/>
            <person name="Drula E."/>
            <person name="Ayuso-Fernandez I."/>
            <person name="Pacheco R."/>
            <person name="Padilla G."/>
            <person name="Ferreira P."/>
            <person name="Barriuso J."/>
            <person name="Kellner H."/>
            <person name="Castanera R."/>
            <person name="Alfaro M."/>
            <person name="Ramirez L."/>
            <person name="Pisabarro A.G."/>
            <person name="Kuo A."/>
            <person name="Tritt A."/>
            <person name="Lipzen A."/>
            <person name="He G."/>
            <person name="Yan M."/>
            <person name="Ng V."/>
            <person name="Cullen D."/>
            <person name="Martin F."/>
            <person name="Rosso M.-N."/>
            <person name="Henrissat B."/>
            <person name="Hibbett D."/>
            <person name="Martinez A.T."/>
            <person name="Grigoriev I.V."/>
        </authorList>
    </citation>
    <scope>NUCLEOTIDE SEQUENCE</scope>
    <source>
        <strain evidence="2">MF-IS2</strain>
    </source>
</reference>
<dbReference type="InterPro" id="IPR054416">
    <property type="entry name" value="GST_UstS-like_C"/>
</dbReference>
<dbReference type="Gene3D" id="1.20.1050.10">
    <property type="match status" value="1"/>
</dbReference>
<dbReference type="GO" id="GO:0006559">
    <property type="term" value="P:L-phenylalanine catabolic process"/>
    <property type="evidence" value="ECO:0007669"/>
    <property type="project" value="TreeGrafter"/>
</dbReference>
<evidence type="ECO:0000313" key="3">
    <source>
        <dbReference type="Proteomes" id="UP000807342"/>
    </source>
</evidence>
<dbReference type="GO" id="GO:0016034">
    <property type="term" value="F:maleylacetoacetate isomerase activity"/>
    <property type="evidence" value="ECO:0007669"/>
    <property type="project" value="TreeGrafter"/>
</dbReference>
<name>A0A9P5X2I7_9AGAR</name>
<accession>A0A9P5X2I7</accession>
<dbReference type="InterPro" id="IPR004045">
    <property type="entry name" value="Glutathione_S-Trfase_N"/>
</dbReference>
<dbReference type="GO" id="GO:0006749">
    <property type="term" value="P:glutathione metabolic process"/>
    <property type="evidence" value="ECO:0007669"/>
    <property type="project" value="TreeGrafter"/>
</dbReference>
<dbReference type="PANTHER" id="PTHR42673">
    <property type="entry name" value="MALEYLACETOACETATE ISOMERASE"/>
    <property type="match status" value="1"/>
</dbReference>
<gene>
    <name evidence="2" type="ORF">P691DRAFT_779056</name>
</gene>
<dbReference type="SUPFAM" id="SSF52833">
    <property type="entry name" value="Thioredoxin-like"/>
    <property type="match status" value="1"/>
</dbReference>
<dbReference type="Proteomes" id="UP000807342">
    <property type="component" value="Unassembled WGS sequence"/>
</dbReference>
<dbReference type="PANTHER" id="PTHR42673:SF4">
    <property type="entry name" value="MALEYLACETOACETATE ISOMERASE"/>
    <property type="match status" value="1"/>
</dbReference>
<dbReference type="SUPFAM" id="SSF47616">
    <property type="entry name" value="GST C-terminal domain-like"/>
    <property type="match status" value="1"/>
</dbReference>
<dbReference type="AlphaFoldDB" id="A0A9P5X2I7"/>
<dbReference type="EMBL" id="MU151516">
    <property type="protein sequence ID" value="KAF9443132.1"/>
    <property type="molecule type" value="Genomic_DNA"/>
</dbReference>
<dbReference type="InterPro" id="IPR036282">
    <property type="entry name" value="Glutathione-S-Trfase_C_sf"/>
</dbReference>
<dbReference type="OrthoDB" id="4951845at2759"/>
<sequence>MITFYDLAAKPPLTACSPNPWKARYVLNYKKLPYKTVYVEFPDIETVSKKAGIPPFGKKPDGVTPHYTCPAITDDTTGAALSDSYKIAEYLDKAYPDTPQVFPPGTEALQAAFYDHFFQVISPLWPIVLPRVPETLNERSAEYYTRTRAERFGKPLDQMEPVGEDRIIAWEKIKASFGQLDGWLSKSPGKFIFGDTVTFSDFVVASMLQSVKILLGEGSEEWKNIEGWNDGRWSNILKNLEKHASVEH</sequence>
<organism evidence="2 3">
    <name type="scientific">Macrolepiota fuliginosa MF-IS2</name>
    <dbReference type="NCBI Taxonomy" id="1400762"/>
    <lineage>
        <taxon>Eukaryota</taxon>
        <taxon>Fungi</taxon>
        <taxon>Dikarya</taxon>
        <taxon>Basidiomycota</taxon>
        <taxon>Agaricomycotina</taxon>
        <taxon>Agaricomycetes</taxon>
        <taxon>Agaricomycetidae</taxon>
        <taxon>Agaricales</taxon>
        <taxon>Agaricineae</taxon>
        <taxon>Agaricaceae</taxon>
        <taxon>Macrolepiota</taxon>
    </lineage>
</organism>
<comment type="caution">
    <text evidence="2">The sequence shown here is derived from an EMBL/GenBank/DDBJ whole genome shotgun (WGS) entry which is preliminary data.</text>
</comment>
<keyword evidence="3" id="KW-1185">Reference proteome</keyword>
<dbReference type="Pfam" id="PF13409">
    <property type="entry name" value="GST_N_2"/>
    <property type="match status" value="1"/>
</dbReference>